<proteinExistence type="predicted"/>
<dbReference type="EMBL" id="CAMAPE010000005">
    <property type="protein sequence ID" value="CAH9068585.1"/>
    <property type="molecule type" value="Genomic_DNA"/>
</dbReference>
<organism evidence="1 2">
    <name type="scientific">Cuscuta europaea</name>
    <name type="common">European dodder</name>
    <dbReference type="NCBI Taxonomy" id="41803"/>
    <lineage>
        <taxon>Eukaryota</taxon>
        <taxon>Viridiplantae</taxon>
        <taxon>Streptophyta</taxon>
        <taxon>Embryophyta</taxon>
        <taxon>Tracheophyta</taxon>
        <taxon>Spermatophyta</taxon>
        <taxon>Magnoliopsida</taxon>
        <taxon>eudicotyledons</taxon>
        <taxon>Gunneridae</taxon>
        <taxon>Pentapetalae</taxon>
        <taxon>asterids</taxon>
        <taxon>lamiids</taxon>
        <taxon>Solanales</taxon>
        <taxon>Convolvulaceae</taxon>
        <taxon>Cuscuteae</taxon>
        <taxon>Cuscuta</taxon>
        <taxon>Cuscuta subgen. Cuscuta</taxon>
    </lineage>
</organism>
<sequence length="163" mass="17892">MSANLGTAAPNGAYMDFVPPVICDAQIAVYNAASLEVDLDNDEPQVATRTVEVTVGVHHSDVSFENRPGNDETVSDPTLENTITTLASQLSGDETFSEDSQSLTLLVSGRQIAEVEVFDGFTQVKRRNSRNTITKITTSEVKEDEQQYFQAEYTSHPMITRSQ</sequence>
<reference evidence="1" key="1">
    <citation type="submission" date="2022-07" db="EMBL/GenBank/DDBJ databases">
        <authorList>
            <person name="Macas J."/>
            <person name="Novak P."/>
            <person name="Neumann P."/>
        </authorList>
    </citation>
    <scope>NUCLEOTIDE SEQUENCE</scope>
</reference>
<dbReference type="Proteomes" id="UP001152484">
    <property type="component" value="Unassembled WGS sequence"/>
</dbReference>
<keyword evidence="2" id="KW-1185">Reference proteome</keyword>
<gene>
    <name evidence="1" type="ORF">CEURO_LOCUS2870</name>
</gene>
<protein>
    <submittedName>
        <fullName evidence="1">Uncharacterized protein</fullName>
    </submittedName>
</protein>
<comment type="caution">
    <text evidence="1">The sequence shown here is derived from an EMBL/GenBank/DDBJ whole genome shotgun (WGS) entry which is preliminary data.</text>
</comment>
<evidence type="ECO:0000313" key="2">
    <source>
        <dbReference type="Proteomes" id="UP001152484"/>
    </source>
</evidence>
<name>A0A9P0YLY5_CUSEU</name>
<dbReference type="AlphaFoldDB" id="A0A9P0YLY5"/>
<accession>A0A9P0YLY5</accession>
<evidence type="ECO:0000313" key="1">
    <source>
        <dbReference type="EMBL" id="CAH9068585.1"/>
    </source>
</evidence>